<proteinExistence type="predicted"/>
<dbReference type="SUPFAM" id="SSF53474">
    <property type="entry name" value="alpha/beta-Hydrolases"/>
    <property type="match status" value="1"/>
</dbReference>
<dbReference type="GO" id="GO:0031177">
    <property type="term" value="F:phosphopantetheine binding"/>
    <property type="evidence" value="ECO:0007669"/>
    <property type="project" value="TreeGrafter"/>
</dbReference>
<dbReference type="PANTHER" id="PTHR45527:SF1">
    <property type="entry name" value="FATTY ACID SYNTHASE"/>
    <property type="match status" value="1"/>
</dbReference>
<feature type="domain" description="Carrier" evidence="1">
    <location>
        <begin position="10"/>
        <end position="81"/>
    </location>
</feature>
<dbReference type="PROSITE" id="PS50075">
    <property type="entry name" value="CARRIER"/>
    <property type="match status" value="1"/>
</dbReference>
<dbReference type="STRING" id="351656.Xvie_03785"/>
<dbReference type="RefSeq" id="WP_086110652.1">
    <property type="nucleotide sequence ID" value="NZ_CAWNGD010000079.1"/>
</dbReference>
<dbReference type="Gene3D" id="1.10.1200.10">
    <property type="entry name" value="ACP-like"/>
    <property type="match status" value="1"/>
</dbReference>
<dbReference type="InterPro" id="IPR029058">
    <property type="entry name" value="AB_hydrolase_fold"/>
</dbReference>
<dbReference type="PANTHER" id="PTHR45527">
    <property type="entry name" value="NONRIBOSOMAL PEPTIDE SYNTHETASE"/>
    <property type="match status" value="1"/>
</dbReference>
<comment type="caution">
    <text evidence="2">The sequence shown here is derived from an EMBL/GenBank/DDBJ whole genome shotgun (WGS) entry which is preliminary data.</text>
</comment>
<evidence type="ECO:0000313" key="3">
    <source>
        <dbReference type="Proteomes" id="UP000194350"/>
    </source>
</evidence>
<sequence length="340" mass="37224">MSDDIEISKKKLADEIERITTVFCDVLKIESVSTNDNFFRLGGDSFDAIRVVSRLGKNLQIVSLFENPTAGDLAKHILSETTKRSARLIPLYDENSSNGSVVVIGVPFGGGDPTAYKNLFRENRDVRVFGVDFGDLEIGDSSDFSTLVSTLISEIEKIDAKQFIVYGHCAGAAMAACLASAIASTMASLSLVVAASNPMDDPDMAISESEETSDHTWSQYLRSLGAFTGLIDAEIDEMLIRGRRDHLIAAEAYKALAQHPARGIPALVLLGDADPATPQFSSIVEKWKNFIDVVDSKNLIGGGHYFVRTHSREVADTVISFATRNRKRRDTELWSTMNYS</sequence>
<dbReference type="InterPro" id="IPR036736">
    <property type="entry name" value="ACP-like_sf"/>
</dbReference>
<evidence type="ECO:0000259" key="1">
    <source>
        <dbReference type="PROSITE" id="PS50075"/>
    </source>
</evidence>
<dbReference type="AlphaFoldDB" id="A0A1Y2S9J2"/>
<dbReference type="InterPro" id="IPR000073">
    <property type="entry name" value="AB_hydrolase_1"/>
</dbReference>
<dbReference type="GO" id="GO:0005737">
    <property type="term" value="C:cytoplasm"/>
    <property type="evidence" value="ECO:0007669"/>
    <property type="project" value="TreeGrafter"/>
</dbReference>
<gene>
    <name evidence="2" type="ORF">Xvie_03785</name>
</gene>
<keyword evidence="3" id="KW-1185">Reference proteome</keyword>
<dbReference type="OrthoDB" id="9757559at2"/>
<protein>
    <submittedName>
        <fullName evidence="2">Non-ribosomal peptide synthetase</fullName>
    </submittedName>
</protein>
<dbReference type="EMBL" id="MUBJ01000035">
    <property type="protein sequence ID" value="OTA14365.1"/>
    <property type="molecule type" value="Genomic_DNA"/>
</dbReference>
<accession>A0A1Y2S9J2</accession>
<dbReference type="Pfam" id="PF00550">
    <property type="entry name" value="PP-binding"/>
    <property type="match status" value="1"/>
</dbReference>
<dbReference type="GO" id="GO:0044550">
    <property type="term" value="P:secondary metabolite biosynthetic process"/>
    <property type="evidence" value="ECO:0007669"/>
    <property type="project" value="TreeGrafter"/>
</dbReference>
<dbReference type="GO" id="GO:0043041">
    <property type="term" value="P:amino acid activation for nonribosomal peptide biosynthetic process"/>
    <property type="evidence" value="ECO:0007669"/>
    <property type="project" value="TreeGrafter"/>
</dbReference>
<organism evidence="2 3">
    <name type="scientific">Xenorhabdus vietnamensis</name>
    <dbReference type="NCBI Taxonomy" id="351656"/>
    <lineage>
        <taxon>Bacteria</taxon>
        <taxon>Pseudomonadati</taxon>
        <taxon>Pseudomonadota</taxon>
        <taxon>Gammaproteobacteria</taxon>
        <taxon>Enterobacterales</taxon>
        <taxon>Morganellaceae</taxon>
        <taxon>Xenorhabdus</taxon>
    </lineage>
</organism>
<dbReference type="Gene3D" id="3.40.50.1820">
    <property type="entry name" value="alpha/beta hydrolase"/>
    <property type="match status" value="1"/>
</dbReference>
<dbReference type="Proteomes" id="UP000194350">
    <property type="component" value="Unassembled WGS sequence"/>
</dbReference>
<dbReference type="Pfam" id="PF12697">
    <property type="entry name" value="Abhydrolase_6"/>
    <property type="match status" value="1"/>
</dbReference>
<evidence type="ECO:0000313" key="2">
    <source>
        <dbReference type="EMBL" id="OTA14365.1"/>
    </source>
</evidence>
<dbReference type="InterPro" id="IPR009081">
    <property type="entry name" value="PP-bd_ACP"/>
</dbReference>
<name>A0A1Y2S9J2_9GAMM</name>
<reference evidence="2 3" key="1">
    <citation type="submission" date="2016-10" db="EMBL/GenBank/DDBJ databases">
        <title>Systematic genetic and metabolomic analysis of Xenorhabdus and Photorhabdus spp., highlights the requirements for a dual symbiotic and pathogenic life style.</title>
        <authorList>
            <person name="Tobias N.J."/>
            <person name="Wolff H."/>
            <person name="Djahanschiri B."/>
            <person name="Pidot S.J."/>
            <person name="Stinear T.P."/>
            <person name="Ebersberger I."/>
            <person name="Bode H.B."/>
        </authorList>
    </citation>
    <scope>NUCLEOTIDE SEQUENCE [LARGE SCALE GENOMIC DNA]</scope>
    <source>
        <strain evidence="2 3">DSM 22392</strain>
    </source>
</reference>